<keyword evidence="12" id="KW-0969">Cilium</keyword>
<keyword evidence="4" id="KW-1003">Cell membrane</keyword>
<name>A0ABX2IRE0_9RHOO</name>
<dbReference type="RefSeq" id="WP_170022874.1">
    <property type="nucleotide sequence ID" value="NZ_JABCSC020000004.1"/>
</dbReference>
<proteinExistence type="inferred from homology"/>
<comment type="function">
    <text evidence="1 10">Controls the rotational direction of flagella during chemotaxis.</text>
</comment>
<keyword evidence="13" id="KW-1185">Reference proteome</keyword>
<dbReference type="PANTHER" id="PTHR35091:SF2">
    <property type="entry name" value="FLAGELLAR PROTEIN FLIL"/>
    <property type="match status" value="1"/>
</dbReference>
<evidence type="ECO:0000256" key="10">
    <source>
        <dbReference type="RuleBase" id="RU364125"/>
    </source>
</evidence>
<evidence type="ECO:0000313" key="13">
    <source>
        <dbReference type="Proteomes" id="UP000778523"/>
    </source>
</evidence>
<evidence type="ECO:0000256" key="2">
    <source>
        <dbReference type="ARBA" id="ARBA00004162"/>
    </source>
</evidence>
<keyword evidence="8" id="KW-1133">Transmembrane helix</keyword>
<dbReference type="InterPro" id="IPR005503">
    <property type="entry name" value="FliL"/>
</dbReference>
<organism evidence="12 13">
    <name type="scientific">Uliginosibacterium aquaticum</name>
    <dbReference type="NCBI Taxonomy" id="2731212"/>
    <lineage>
        <taxon>Bacteria</taxon>
        <taxon>Pseudomonadati</taxon>
        <taxon>Pseudomonadota</taxon>
        <taxon>Betaproteobacteria</taxon>
        <taxon>Rhodocyclales</taxon>
        <taxon>Zoogloeaceae</taxon>
        <taxon>Uliginosibacterium</taxon>
    </lineage>
</organism>
<sequence length="140" mass="14955">MFSPVSLLARSSLLFASLIALSLPPARASGGGGEGASGPAPMNFIVNVGKTGRGGVILQLQLVMVPAKPESAKLIDDFKPMLQHRVLIVVAGMSPEALRTQEGRQELAEALVEELNTDLETDEKSGIKEVFFTSFIFQQM</sequence>
<evidence type="ECO:0000256" key="4">
    <source>
        <dbReference type="ARBA" id="ARBA00022475"/>
    </source>
</evidence>
<keyword evidence="12" id="KW-0966">Cell projection</keyword>
<dbReference type="Proteomes" id="UP000778523">
    <property type="component" value="Unassembled WGS sequence"/>
</dbReference>
<keyword evidence="12" id="KW-0282">Flagellum</keyword>
<evidence type="ECO:0000256" key="1">
    <source>
        <dbReference type="ARBA" id="ARBA00002254"/>
    </source>
</evidence>
<evidence type="ECO:0000256" key="5">
    <source>
        <dbReference type="ARBA" id="ARBA00022500"/>
    </source>
</evidence>
<comment type="caution">
    <text evidence="12">The sequence shown here is derived from an EMBL/GenBank/DDBJ whole genome shotgun (WGS) entry which is preliminary data.</text>
</comment>
<dbReference type="PANTHER" id="PTHR35091">
    <property type="entry name" value="FLAGELLAR PROTEIN FLIL"/>
    <property type="match status" value="1"/>
</dbReference>
<keyword evidence="9 10" id="KW-0472">Membrane</keyword>
<dbReference type="EMBL" id="JABCSC020000004">
    <property type="protein sequence ID" value="NSL56560.1"/>
    <property type="molecule type" value="Genomic_DNA"/>
</dbReference>
<evidence type="ECO:0000256" key="11">
    <source>
        <dbReference type="SAM" id="SignalP"/>
    </source>
</evidence>
<keyword evidence="10" id="KW-0997">Cell inner membrane</keyword>
<keyword evidence="5 10" id="KW-0145">Chemotaxis</keyword>
<protein>
    <recommendedName>
        <fullName evidence="10">Flagellar protein FliL</fullName>
    </recommendedName>
</protein>
<feature type="chain" id="PRO_5047190456" description="Flagellar protein FliL" evidence="11">
    <location>
        <begin position="29"/>
        <end position="140"/>
    </location>
</feature>
<evidence type="ECO:0000256" key="7">
    <source>
        <dbReference type="ARBA" id="ARBA00022779"/>
    </source>
</evidence>
<gene>
    <name evidence="12" type="ORF">HJ583_016115</name>
</gene>
<accession>A0ABX2IRE0</accession>
<comment type="subcellular location">
    <subcellularLocation>
        <location evidence="10">Cell inner membrane</location>
    </subcellularLocation>
    <subcellularLocation>
        <location evidence="2">Cell membrane</location>
        <topology evidence="2">Single-pass membrane protein</topology>
    </subcellularLocation>
</comment>
<evidence type="ECO:0000313" key="12">
    <source>
        <dbReference type="EMBL" id="NSL56560.1"/>
    </source>
</evidence>
<reference evidence="12 13" key="1">
    <citation type="submission" date="2020-06" db="EMBL/GenBank/DDBJ databases">
        <title>Draft genome of Uliginosibacterium sp. IMCC34675.</title>
        <authorList>
            <person name="Song J."/>
        </authorList>
    </citation>
    <scope>NUCLEOTIDE SEQUENCE [LARGE SCALE GENOMIC DNA]</scope>
    <source>
        <strain evidence="12 13">IMCC34675</strain>
    </source>
</reference>
<keyword evidence="6" id="KW-0812">Transmembrane</keyword>
<feature type="signal peptide" evidence="11">
    <location>
        <begin position="1"/>
        <end position="28"/>
    </location>
</feature>
<evidence type="ECO:0000256" key="8">
    <source>
        <dbReference type="ARBA" id="ARBA00022989"/>
    </source>
</evidence>
<evidence type="ECO:0000256" key="6">
    <source>
        <dbReference type="ARBA" id="ARBA00022692"/>
    </source>
</evidence>
<comment type="similarity">
    <text evidence="3 10">Belongs to the FliL family.</text>
</comment>
<evidence type="ECO:0000256" key="3">
    <source>
        <dbReference type="ARBA" id="ARBA00008281"/>
    </source>
</evidence>
<dbReference type="Pfam" id="PF03748">
    <property type="entry name" value="FliL"/>
    <property type="match status" value="1"/>
</dbReference>
<keyword evidence="11" id="KW-0732">Signal</keyword>
<keyword evidence="7 10" id="KW-0283">Flagellar rotation</keyword>
<evidence type="ECO:0000256" key="9">
    <source>
        <dbReference type="ARBA" id="ARBA00023136"/>
    </source>
</evidence>